<comment type="caution">
    <text evidence="1">The sequence shown here is derived from an EMBL/GenBank/DDBJ whole genome shotgun (WGS) entry which is preliminary data.</text>
</comment>
<organism evidence="1 2">
    <name type="scientific">Solanum commersonii</name>
    <name type="common">Commerson's wild potato</name>
    <name type="synonym">Commerson's nightshade</name>
    <dbReference type="NCBI Taxonomy" id="4109"/>
    <lineage>
        <taxon>Eukaryota</taxon>
        <taxon>Viridiplantae</taxon>
        <taxon>Streptophyta</taxon>
        <taxon>Embryophyta</taxon>
        <taxon>Tracheophyta</taxon>
        <taxon>Spermatophyta</taxon>
        <taxon>Magnoliopsida</taxon>
        <taxon>eudicotyledons</taxon>
        <taxon>Gunneridae</taxon>
        <taxon>Pentapetalae</taxon>
        <taxon>asterids</taxon>
        <taxon>lamiids</taxon>
        <taxon>Solanales</taxon>
        <taxon>Solanaceae</taxon>
        <taxon>Solanoideae</taxon>
        <taxon>Solaneae</taxon>
        <taxon>Solanum</taxon>
    </lineage>
</organism>
<dbReference type="Proteomes" id="UP000824120">
    <property type="component" value="Chromosome 12"/>
</dbReference>
<evidence type="ECO:0000313" key="1">
    <source>
        <dbReference type="EMBL" id="KAG5573353.1"/>
    </source>
</evidence>
<reference evidence="1 2" key="1">
    <citation type="submission" date="2020-09" db="EMBL/GenBank/DDBJ databases">
        <title>De no assembly of potato wild relative species, Solanum commersonii.</title>
        <authorList>
            <person name="Cho K."/>
        </authorList>
    </citation>
    <scope>NUCLEOTIDE SEQUENCE [LARGE SCALE GENOMIC DNA]</scope>
    <source>
        <strain evidence="1">LZ3.2</strain>
        <tissue evidence="1">Leaf</tissue>
    </source>
</reference>
<keyword evidence="2" id="KW-1185">Reference proteome</keyword>
<dbReference type="EMBL" id="JACXVP010000012">
    <property type="protein sequence ID" value="KAG5573353.1"/>
    <property type="molecule type" value="Genomic_DNA"/>
</dbReference>
<gene>
    <name evidence="1" type="ORF">H5410_063119</name>
</gene>
<proteinExistence type="predicted"/>
<dbReference type="OrthoDB" id="1938235at2759"/>
<protein>
    <submittedName>
        <fullName evidence="1">Uncharacterized protein</fullName>
    </submittedName>
</protein>
<name>A0A9J5WCF4_SOLCO</name>
<dbReference type="PANTHER" id="PTHR34222:SF77">
    <property type="entry name" value="CCHC-TYPE DOMAIN-CONTAINING PROTEIN"/>
    <property type="match status" value="1"/>
</dbReference>
<accession>A0A9J5WCF4</accession>
<sequence length="153" mass="17592">MVKTYSERKKSCSDNETKDTLKNANQQRLLMFLLGLNESYSHVRSDILLKATVPTVNRAYATVIQEESQRIIGYLNDFKSKRKQGQGDSNTGYRGQSMAYGTENGHRSNNFSHNYHALNTDLVKEKICAVHISDFRKFPYKARDKHKLGIDKE</sequence>
<dbReference type="PANTHER" id="PTHR34222">
    <property type="entry name" value="GAG_PRE-INTEGRS DOMAIN-CONTAINING PROTEIN"/>
    <property type="match status" value="1"/>
</dbReference>
<dbReference type="AlphaFoldDB" id="A0A9J5WCF4"/>
<evidence type="ECO:0000313" key="2">
    <source>
        <dbReference type="Proteomes" id="UP000824120"/>
    </source>
</evidence>